<reference evidence="2 3" key="1">
    <citation type="submission" date="2016-11" db="EMBL/GenBank/DDBJ databases">
        <authorList>
            <person name="Jaros S."/>
            <person name="Januszkiewicz K."/>
            <person name="Wedrychowicz H."/>
        </authorList>
    </citation>
    <scope>NUCLEOTIDE SEQUENCE [LARGE SCALE GENOMIC DNA]</scope>
    <source>
        <strain evidence="2 3">DSM 27406</strain>
    </source>
</reference>
<feature type="chain" id="PRO_5013337156" description="Fasciclin domain-containing protein" evidence="1">
    <location>
        <begin position="20"/>
        <end position="222"/>
    </location>
</feature>
<dbReference type="EMBL" id="FRBL01000008">
    <property type="protein sequence ID" value="SHM46952.1"/>
    <property type="molecule type" value="Genomic_DNA"/>
</dbReference>
<protein>
    <recommendedName>
        <fullName evidence="4">Fasciclin domain-containing protein</fullName>
    </recommendedName>
</protein>
<keyword evidence="3" id="KW-1185">Reference proteome</keyword>
<dbReference type="Gene3D" id="2.30.180.10">
    <property type="entry name" value="FAS1 domain"/>
    <property type="match status" value="1"/>
</dbReference>
<dbReference type="InterPro" id="IPR036378">
    <property type="entry name" value="FAS1_dom_sf"/>
</dbReference>
<proteinExistence type="predicted"/>
<gene>
    <name evidence="2" type="ORF">SAMN05444266_108187</name>
</gene>
<dbReference type="SUPFAM" id="SSF82153">
    <property type="entry name" value="FAS1 domain"/>
    <property type="match status" value="1"/>
</dbReference>
<dbReference type="AlphaFoldDB" id="A0A1M7J221"/>
<accession>A0A1M7J221</accession>
<feature type="signal peptide" evidence="1">
    <location>
        <begin position="1"/>
        <end position="19"/>
    </location>
</feature>
<dbReference type="Proteomes" id="UP000184420">
    <property type="component" value="Unassembled WGS sequence"/>
</dbReference>
<keyword evidence="1" id="KW-0732">Signal</keyword>
<sequence>MYKNIFLKIYTFTMLAALALPACRKNDYYVDGGLSGQSREEMNMPVYDFLASRSNHMFDSLVKIIDILDAKALVNQPNITFFAAPNSAVQRLQLNFKPDDKQTPRPLSSIGKDTLRFLLGRFIIPNAKITLEKAVTDKEMFYKAENGDSLFLYGRGGGIQPGSSLPTSAFYIEYTHVKIPGLDSTRYTGGIQTHNLITANAVVHVLKNGASFGAGLKQKYYR</sequence>
<evidence type="ECO:0000313" key="2">
    <source>
        <dbReference type="EMBL" id="SHM46952.1"/>
    </source>
</evidence>
<dbReference type="STRING" id="1419482.SAMN05444266_108187"/>
<evidence type="ECO:0008006" key="4">
    <source>
        <dbReference type="Google" id="ProtNLM"/>
    </source>
</evidence>
<organism evidence="2 3">
    <name type="scientific">Chitinophaga jiangningensis</name>
    <dbReference type="NCBI Taxonomy" id="1419482"/>
    <lineage>
        <taxon>Bacteria</taxon>
        <taxon>Pseudomonadati</taxon>
        <taxon>Bacteroidota</taxon>
        <taxon>Chitinophagia</taxon>
        <taxon>Chitinophagales</taxon>
        <taxon>Chitinophagaceae</taxon>
        <taxon>Chitinophaga</taxon>
    </lineage>
</organism>
<name>A0A1M7J221_9BACT</name>
<dbReference type="RefSeq" id="WP_073085081.1">
    <property type="nucleotide sequence ID" value="NZ_FRBL01000008.1"/>
</dbReference>
<evidence type="ECO:0000256" key="1">
    <source>
        <dbReference type="SAM" id="SignalP"/>
    </source>
</evidence>
<dbReference type="OrthoDB" id="655802at2"/>
<evidence type="ECO:0000313" key="3">
    <source>
        <dbReference type="Proteomes" id="UP000184420"/>
    </source>
</evidence>